<proteinExistence type="predicted"/>
<dbReference type="EMBL" id="FNJU01000012">
    <property type="protein sequence ID" value="SDP91499.1"/>
    <property type="molecule type" value="Genomic_DNA"/>
</dbReference>
<dbReference type="AlphaFoldDB" id="A0A1H0WLC0"/>
<sequence length="285" mass="32037">MKFLLHCIAVIVLLFSSSITTFADKVKEEPKEEKKENQVNEKKSSDDSEKYQIPNSVMDISKENTYPNPTQDLPYLQPSELTKELIETAQVNIENPDLIKILNESSISTTPLAIGYRATIYLGQWALNYESTETNVNWEYQKINTNYYDNRGGKAPYQIHYNQEAQKQVKGGLTAKIESADEVKKMMLITAANKTKLPLSFETIIGAGTKKDQVYNIPPKRLGYLYAYAPAVNEKGKVTYGEVYLVLKGSKKSIVVKNVTHQGIGAWIPVQDHASYGFVASEVPK</sequence>
<feature type="signal peptide" evidence="2">
    <location>
        <begin position="1"/>
        <end position="23"/>
    </location>
</feature>
<dbReference type="Proteomes" id="UP000199159">
    <property type="component" value="Unassembled WGS sequence"/>
</dbReference>
<dbReference type="Pfam" id="PF14167">
    <property type="entry name" value="YfkD"/>
    <property type="match status" value="1"/>
</dbReference>
<dbReference type="InterPro" id="IPR025548">
    <property type="entry name" value="YfkD"/>
</dbReference>
<protein>
    <submittedName>
        <fullName evidence="3">YfkD-like protein</fullName>
    </submittedName>
</protein>
<evidence type="ECO:0000313" key="3">
    <source>
        <dbReference type="EMBL" id="SDP91499.1"/>
    </source>
</evidence>
<feature type="compositionally biased region" description="Basic and acidic residues" evidence="1">
    <location>
        <begin position="26"/>
        <end position="50"/>
    </location>
</feature>
<feature type="chain" id="PRO_5011541211" evidence="2">
    <location>
        <begin position="24"/>
        <end position="285"/>
    </location>
</feature>
<feature type="region of interest" description="Disordered" evidence="1">
    <location>
        <begin position="26"/>
        <end position="68"/>
    </location>
</feature>
<organism evidence="3 4">
    <name type="scientific">Litchfieldia salsa</name>
    <dbReference type="NCBI Taxonomy" id="930152"/>
    <lineage>
        <taxon>Bacteria</taxon>
        <taxon>Bacillati</taxon>
        <taxon>Bacillota</taxon>
        <taxon>Bacilli</taxon>
        <taxon>Bacillales</taxon>
        <taxon>Bacillaceae</taxon>
        <taxon>Litchfieldia</taxon>
    </lineage>
</organism>
<accession>A0A1H0WLC0</accession>
<reference evidence="4" key="1">
    <citation type="submission" date="2016-10" db="EMBL/GenBank/DDBJ databases">
        <authorList>
            <person name="Varghese N."/>
            <person name="Submissions S."/>
        </authorList>
    </citation>
    <scope>NUCLEOTIDE SEQUENCE [LARGE SCALE GENOMIC DNA]</scope>
    <source>
        <strain evidence="4">IBRC-M10078</strain>
    </source>
</reference>
<dbReference type="STRING" id="930152.SAMN05216565_11237"/>
<keyword evidence="4" id="KW-1185">Reference proteome</keyword>
<gene>
    <name evidence="3" type="ORF">SAMN05216565_11237</name>
</gene>
<dbReference type="RefSeq" id="WP_238457317.1">
    <property type="nucleotide sequence ID" value="NZ_FNJU01000012.1"/>
</dbReference>
<evidence type="ECO:0000256" key="2">
    <source>
        <dbReference type="SAM" id="SignalP"/>
    </source>
</evidence>
<evidence type="ECO:0000313" key="4">
    <source>
        <dbReference type="Proteomes" id="UP000199159"/>
    </source>
</evidence>
<keyword evidence="2" id="KW-0732">Signal</keyword>
<name>A0A1H0WLC0_9BACI</name>
<evidence type="ECO:0000256" key="1">
    <source>
        <dbReference type="SAM" id="MobiDB-lite"/>
    </source>
</evidence>